<reference evidence="3 4" key="1">
    <citation type="submission" date="2012-02" db="EMBL/GenBank/DDBJ databases">
        <title>Complete genome sequence of Actinoplanes missouriensis 431 (= NBRC 102363).</title>
        <authorList>
            <person name="Ohnishi Y."/>
            <person name="Ishikawa J."/>
            <person name="Sekine M."/>
            <person name="Hosoyama A."/>
            <person name="Harada T."/>
            <person name="Narita H."/>
            <person name="Hata T."/>
            <person name="Konno Y."/>
            <person name="Tutikane K."/>
            <person name="Fujita N."/>
            <person name="Horinouchi S."/>
            <person name="Hayakawa M."/>
        </authorList>
    </citation>
    <scope>NUCLEOTIDE SEQUENCE [LARGE SCALE GENOMIC DNA]</scope>
    <source>
        <strain evidence="4">ATCC 14538 / DSM 43046 / CBS 188.64 / JCM 3121 / NBRC 102363 / NCIMB 12654 / NRRL B-3342 / UNCC 431</strain>
    </source>
</reference>
<evidence type="ECO:0000313" key="3">
    <source>
        <dbReference type="EMBL" id="BAL89401.1"/>
    </source>
</evidence>
<evidence type="ECO:0000313" key="4">
    <source>
        <dbReference type="Proteomes" id="UP000007882"/>
    </source>
</evidence>
<dbReference type="Pfam" id="PF01230">
    <property type="entry name" value="HIT"/>
    <property type="match status" value="1"/>
</dbReference>
<dbReference type="eggNOG" id="COG0537">
    <property type="taxonomic scope" value="Bacteria"/>
</dbReference>
<dbReference type="AlphaFoldDB" id="I0H8R4"/>
<name>I0H8R4_ACTM4</name>
<dbReference type="KEGG" id="ams:AMIS_41810"/>
<dbReference type="Gene3D" id="3.30.428.10">
    <property type="entry name" value="HIT-like"/>
    <property type="match status" value="1"/>
</dbReference>
<keyword evidence="4" id="KW-1185">Reference proteome</keyword>
<organism evidence="3 4">
    <name type="scientific">Actinoplanes missouriensis (strain ATCC 14538 / DSM 43046 / CBS 188.64 / JCM 3121 / NBRC 102363 / NCIMB 12654 / NRRL B-3342 / UNCC 431)</name>
    <dbReference type="NCBI Taxonomy" id="512565"/>
    <lineage>
        <taxon>Bacteria</taxon>
        <taxon>Bacillati</taxon>
        <taxon>Actinomycetota</taxon>
        <taxon>Actinomycetes</taxon>
        <taxon>Micromonosporales</taxon>
        <taxon>Micromonosporaceae</taxon>
        <taxon>Actinoplanes</taxon>
    </lineage>
</organism>
<feature type="domain" description="HIT" evidence="2">
    <location>
        <begin position="25"/>
        <end position="132"/>
    </location>
</feature>
<dbReference type="EMBL" id="AP012319">
    <property type="protein sequence ID" value="BAL89401.1"/>
    <property type="molecule type" value="Genomic_DNA"/>
</dbReference>
<dbReference type="GO" id="GO:0003824">
    <property type="term" value="F:catalytic activity"/>
    <property type="evidence" value="ECO:0007669"/>
    <property type="project" value="InterPro"/>
</dbReference>
<dbReference type="SUPFAM" id="SSF54197">
    <property type="entry name" value="HIT-like"/>
    <property type="match status" value="1"/>
</dbReference>
<sequence length="174" mass="19339">MMDVDDYGGRVVGGAVTGPDWRDDRLGAAARGENPAVIARLRTGWAVLGDTQHLPGYTLLLYAGTADHLTDLPAPERLGFLADMSLLGEAVVAVLREQDPAFERLNYEILGNSWPHLHAHLHPRYAWEPQPWRRGPVWRYDPRVRAAPEHALGIRHDPLKHLIAAKLEELAGGR</sequence>
<dbReference type="InterPro" id="IPR011146">
    <property type="entry name" value="HIT-like"/>
</dbReference>
<accession>I0H8R4</accession>
<dbReference type="InterPro" id="IPR036265">
    <property type="entry name" value="HIT-like_sf"/>
</dbReference>
<dbReference type="STRING" id="512565.AMIS_41810"/>
<dbReference type="HOGENOM" id="CLU_123330_1_0_11"/>
<evidence type="ECO:0000256" key="1">
    <source>
        <dbReference type="PROSITE-ProRule" id="PRU00464"/>
    </source>
</evidence>
<feature type="short sequence motif" description="Histidine triad motif" evidence="1">
    <location>
        <begin position="116"/>
        <end position="120"/>
    </location>
</feature>
<evidence type="ECO:0000259" key="2">
    <source>
        <dbReference type="PROSITE" id="PS51084"/>
    </source>
</evidence>
<dbReference type="PATRIC" id="fig|512565.3.peg.4163"/>
<gene>
    <name evidence="3" type="ordered locus">AMIS_41810</name>
</gene>
<proteinExistence type="predicted"/>
<dbReference type="Proteomes" id="UP000007882">
    <property type="component" value="Chromosome"/>
</dbReference>
<dbReference type="RefSeq" id="WP_014444295.1">
    <property type="nucleotide sequence ID" value="NC_017093.1"/>
</dbReference>
<protein>
    <recommendedName>
        <fullName evidence="2">HIT domain-containing protein</fullName>
    </recommendedName>
</protein>
<dbReference type="PROSITE" id="PS51084">
    <property type="entry name" value="HIT_2"/>
    <property type="match status" value="1"/>
</dbReference>